<evidence type="ECO:0000313" key="1">
    <source>
        <dbReference type="EMBL" id="KAI3727921.1"/>
    </source>
</evidence>
<protein>
    <submittedName>
        <fullName evidence="1">Uncharacterized protein</fullName>
    </submittedName>
</protein>
<comment type="caution">
    <text evidence="1">The sequence shown here is derived from an EMBL/GenBank/DDBJ whole genome shotgun (WGS) entry which is preliminary data.</text>
</comment>
<name>A0ACB9C0T2_ARCLA</name>
<dbReference type="Proteomes" id="UP001055879">
    <property type="component" value="Linkage Group LG05"/>
</dbReference>
<dbReference type="EMBL" id="CM042051">
    <property type="protein sequence ID" value="KAI3727921.1"/>
    <property type="molecule type" value="Genomic_DNA"/>
</dbReference>
<reference evidence="1 2" key="2">
    <citation type="journal article" date="2022" name="Mol. Ecol. Resour.">
        <title>The genomes of chicory, endive, great burdock and yacon provide insights into Asteraceae paleo-polyploidization history and plant inulin production.</title>
        <authorList>
            <person name="Fan W."/>
            <person name="Wang S."/>
            <person name="Wang H."/>
            <person name="Wang A."/>
            <person name="Jiang F."/>
            <person name="Liu H."/>
            <person name="Zhao H."/>
            <person name="Xu D."/>
            <person name="Zhang Y."/>
        </authorList>
    </citation>
    <scope>NUCLEOTIDE SEQUENCE [LARGE SCALE GENOMIC DNA]</scope>
    <source>
        <strain evidence="2">cv. Niubang</strain>
    </source>
</reference>
<organism evidence="1 2">
    <name type="scientific">Arctium lappa</name>
    <name type="common">Greater burdock</name>
    <name type="synonym">Lappa major</name>
    <dbReference type="NCBI Taxonomy" id="4217"/>
    <lineage>
        <taxon>Eukaryota</taxon>
        <taxon>Viridiplantae</taxon>
        <taxon>Streptophyta</taxon>
        <taxon>Embryophyta</taxon>
        <taxon>Tracheophyta</taxon>
        <taxon>Spermatophyta</taxon>
        <taxon>Magnoliopsida</taxon>
        <taxon>eudicotyledons</taxon>
        <taxon>Gunneridae</taxon>
        <taxon>Pentapetalae</taxon>
        <taxon>asterids</taxon>
        <taxon>campanulids</taxon>
        <taxon>Asterales</taxon>
        <taxon>Asteraceae</taxon>
        <taxon>Carduoideae</taxon>
        <taxon>Cardueae</taxon>
        <taxon>Arctiinae</taxon>
        <taxon>Arctium</taxon>
    </lineage>
</organism>
<evidence type="ECO:0000313" key="2">
    <source>
        <dbReference type="Proteomes" id="UP001055879"/>
    </source>
</evidence>
<keyword evidence="2" id="KW-1185">Reference proteome</keyword>
<accession>A0ACB9C0T2</accession>
<sequence length="144" mass="15320">MCVETGSWERGRPVEWIPGRDAPGRVGPGREEDPGRPGGWKTGRWGPGRGKNPGRPGGGIPGRALQEAGSREEGCGGWNRAITGDVNEARTNKMLINDMGDVSTYLGSDDRRGWRSCPDSEVTVNPVTGEVAFVPTASFQAGEV</sequence>
<reference evidence="2" key="1">
    <citation type="journal article" date="2022" name="Mol. Ecol. Resour.">
        <title>The genomes of chicory, endive, great burdock and yacon provide insights into Asteraceae palaeo-polyploidization history and plant inulin production.</title>
        <authorList>
            <person name="Fan W."/>
            <person name="Wang S."/>
            <person name="Wang H."/>
            <person name="Wang A."/>
            <person name="Jiang F."/>
            <person name="Liu H."/>
            <person name="Zhao H."/>
            <person name="Xu D."/>
            <person name="Zhang Y."/>
        </authorList>
    </citation>
    <scope>NUCLEOTIDE SEQUENCE [LARGE SCALE GENOMIC DNA]</scope>
    <source>
        <strain evidence="2">cv. Niubang</strain>
    </source>
</reference>
<proteinExistence type="predicted"/>
<gene>
    <name evidence="1" type="ORF">L6452_16543</name>
</gene>